<feature type="domain" description="SMP-30/Gluconolactonase/LRE-like region" evidence="2">
    <location>
        <begin position="16"/>
        <end position="257"/>
    </location>
</feature>
<evidence type="ECO:0000313" key="4">
    <source>
        <dbReference type="Proteomes" id="UP001595377"/>
    </source>
</evidence>
<comment type="caution">
    <text evidence="3">The sequence shown here is derived from an EMBL/GenBank/DDBJ whole genome shotgun (WGS) entry which is preliminary data.</text>
</comment>
<comment type="similarity">
    <text evidence="1">Belongs to the SMP-30/CGR1 family.</text>
</comment>
<keyword evidence="4" id="KW-1185">Reference proteome</keyword>
<dbReference type="InterPro" id="IPR011042">
    <property type="entry name" value="6-blade_b-propeller_TolB-like"/>
</dbReference>
<reference evidence="4" key="1">
    <citation type="journal article" date="2019" name="Int. J. Syst. Evol. Microbiol.">
        <title>The Global Catalogue of Microorganisms (GCM) 10K type strain sequencing project: providing services to taxonomists for standard genome sequencing and annotation.</title>
        <authorList>
            <consortium name="The Broad Institute Genomics Platform"/>
            <consortium name="The Broad Institute Genome Sequencing Center for Infectious Disease"/>
            <person name="Wu L."/>
            <person name="Ma J."/>
        </authorList>
    </citation>
    <scope>NUCLEOTIDE SEQUENCE [LARGE SCALE GENOMIC DNA]</scope>
    <source>
        <strain evidence="4">KCTC 52677</strain>
    </source>
</reference>
<dbReference type="InterPro" id="IPR005511">
    <property type="entry name" value="SMP-30"/>
</dbReference>
<sequence>MTRLEPELLLAAQTELGECPVWDGGRNTLFFMDIIGRKLHAYEWASGKDRALPLPALGGALALAGDGRLIAGLQSGIHMVDPDSGAFELVVDPEPDKPDHRLNEGKCDPQGRFWVGSISTLGRFPTGCLYRLEKDGRVTRVLDEISVPNTLAWQPDGEHMLFADSVRKQVWRFRYDGETGGISDREVFIDVGGYRGIPDGIAVDAEGGLWIAEFGGGAVHHYSADGKLIGSVRLPATQVTSCAFAGPDLDRLVIITTKRLLDEEARKSQPHSGDIFVVEPGVRGLPPHLFG</sequence>
<dbReference type="PRINTS" id="PR01790">
    <property type="entry name" value="SMP30FAMILY"/>
</dbReference>
<dbReference type="GO" id="GO:0016787">
    <property type="term" value="F:hydrolase activity"/>
    <property type="evidence" value="ECO:0007669"/>
    <property type="project" value="UniProtKB-KW"/>
</dbReference>
<evidence type="ECO:0000256" key="1">
    <source>
        <dbReference type="ARBA" id="ARBA00008853"/>
    </source>
</evidence>
<dbReference type="Gene3D" id="2.120.10.30">
    <property type="entry name" value="TolB, C-terminal domain"/>
    <property type="match status" value="1"/>
</dbReference>
<dbReference type="Proteomes" id="UP001595377">
    <property type="component" value="Unassembled WGS sequence"/>
</dbReference>
<proteinExistence type="inferred from homology"/>
<evidence type="ECO:0000313" key="3">
    <source>
        <dbReference type="EMBL" id="MFC3073528.1"/>
    </source>
</evidence>
<dbReference type="EC" id="3.1.1.99" evidence="3"/>
<keyword evidence="3" id="KW-0378">Hydrolase</keyword>
<accession>A0ABV7DFY7</accession>
<name>A0ABV7DFY7_9HYPH</name>
<gene>
    <name evidence="3" type="ORF">ACFOHH_10465</name>
</gene>
<dbReference type="InterPro" id="IPR013658">
    <property type="entry name" value="SGL"/>
</dbReference>
<dbReference type="SUPFAM" id="SSF63829">
    <property type="entry name" value="Calcium-dependent phosphotriesterase"/>
    <property type="match status" value="1"/>
</dbReference>
<evidence type="ECO:0000259" key="2">
    <source>
        <dbReference type="Pfam" id="PF08450"/>
    </source>
</evidence>
<protein>
    <submittedName>
        <fullName evidence="3">SMP-30/gluconolactonase/LRE family protein</fullName>
        <ecNumber evidence="3">3.1.1.99</ecNumber>
    </submittedName>
</protein>
<dbReference type="EMBL" id="JBHRSP010000016">
    <property type="protein sequence ID" value="MFC3073528.1"/>
    <property type="molecule type" value="Genomic_DNA"/>
</dbReference>
<organism evidence="3 4">
    <name type="scientific">Shinella pollutisoli</name>
    <dbReference type="NCBI Taxonomy" id="2250594"/>
    <lineage>
        <taxon>Bacteria</taxon>
        <taxon>Pseudomonadati</taxon>
        <taxon>Pseudomonadota</taxon>
        <taxon>Alphaproteobacteria</taxon>
        <taxon>Hyphomicrobiales</taxon>
        <taxon>Rhizobiaceae</taxon>
        <taxon>Shinella</taxon>
    </lineage>
</organism>
<dbReference type="Pfam" id="PF08450">
    <property type="entry name" value="SGL"/>
    <property type="match status" value="1"/>
</dbReference>
<dbReference type="PANTHER" id="PTHR10907:SF47">
    <property type="entry name" value="REGUCALCIN"/>
    <property type="match status" value="1"/>
</dbReference>
<dbReference type="PANTHER" id="PTHR10907">
    <property type="entry name" value="REGUCALCIN"/>
    <property type="match status" value="1"/>
</dbReference>
<dbReference type="RefSeq" id="WP_257317016.1">
    <property type="nucleotide sequence ID" value="NZ_JANFDG010000024.1"/>
</dbReference>